<gene>
    <name evidence="2" type="ORF">DEO72_LG7g1361</name>
</gene>
<dbReference type="Proteomes" id="UP000501690">
    <property type="component" value="Linkage Group LG7"/>
</dbReference>
<dbReference type="AlphaFoldDB" id="A0A4D6MK32"/>
<dbReference type="EMBL" id="CP039351">
    <property type="protein sequence ID" value="QCE00075.1"/>
    <property type="molecule type" value="Genomic_DNA"/>
</dbReference>
<sequence>MDGPNDTDGLDDSDRSNYPDEPDDPDEPDGLEGSYESSDLSRSSVHLGRGARPGRRTRPCRRALLDRRVSKFIMNSKHN</sequence>
<reference evidence="2 3" key="1">
    <citation type="submission" date="2019-04" db="EMBL/GenBank/DDBJ databases">
        <title>An improved genome assembly and genetic linkage map for asparagus bean, Vigna unguiculata ssp. sesquipedialis.</title>
        <authorList>
            <person name="Xia Q."/>
            <person name="Zhang R."/>
            <person name="Dong Y."/>
        </authorList>
    </citation>
    <scope>NUCLEOTIDE SEQUENCE [LARGE SCALE GENOMIC DNA]</scope>
    <source>
        <tissue evidence="2">Leaf</tissue>
    </source>
</reference>
<evidence type="ECO:0000256" key="1">
    <source>
        <dbReference type="SAM" id="MobiDB-lite"/>
    </source>
</evidence>
<accession>A0A4D6MK32</accession>
<keyword evidence="3" id="KW-1185">Reference proteome</keyword>
<evidence type="ECO:0000313" key="2">
    <source>
        <dbReference type="EMBL" id="QCE00075.1"/>
    </source>
</evidence>
<feature type="region of interest" description="Disordered" evidence="1">
    <location>
        <begin position="1"/>
        <end position="63"/>
    </location>
</feature>
<organism evidence="2 3">
    <name type="scientific">Vigna unguiculata</name>
    <name type="common">Cowpea</name>
    <dbReference type="NCBI Taxonomy" id="3917"/>
    <lineage>
        <taxon>Eukaryota</taxon>
        <taxon>Viridiplantae</taxon>
        <taxon>Streptophyta</taxon>
        <taxon>Embryophyta</taxon>
        <taxon>Tracheophyta</taxon>
        <taxon>Spermatophyta</taxon>
        <taxon>Magnoliopsida</taxon>
        <taxon>eudicotyledons</taxon>
        <taxon>Gunneridae</taxon>
        <taxon>Pentapetalae</taxon>
        <taxon>rosids</taxon>
        <taxon>fabids</taxon>
        <taxon>Fabales</taxon>
        <taxon>Fabaceae</taxon>
        <taxon>Papilionoideae</taxon>
        <taxon>50 kb inversion clade</taxon>
        <taxon>NPAAA clade</taxon>
        <taxon>indigoferoid/millettioid clade</taxon>
        <taxon>Phaseoleae</taxon>
        <taxon>Vigna</taxon>
    </lineage>
</organism>
<feature type="compositionally biased region" description="Polar residues" evidence="1">
    <location>
        <begin position="35"/>
        <end position="44"/>
    </location>
</feature>
<proteinExistence type="predicted"/>
<evidence type="ECO:0000313" key="3">
    <source>
        <dbReference type="Proteomes" id="UP000501690"/>
    </source>
</evidence>
<feature type="compositionally biased region" description="Acidic residues" evidence="1">
    <location>
        <begin position="20"/>
        <end position="30"/>
    </location>
</feature>
<protein>
    <submittedName>
        <fullName evidence="2">Uncharacterized protein</fullName>
    </submittedName>
</protein>
<name>A0A4D6MK32_VIGUN</name>
<feature type="compositionally biased region" description="Basic residues" evidence="1">
    <location>
        <begin position="52"/>
        <end position="61"/>
    </location>
</feature>